<accession>A0A2B7MJ57</accession>
<dbReference type="Proteomes" id="UP000254454">
    <property type="component" value="Unassembled WGS sequence"/>
</dbReference>
<evidence type="ECO:0000313" key="1">
    <source>
        <dbReference type="EMBL" id="RDR28310.1"/>
    </source>
</evidence>
<comment type="caution">
    <text evidence="1">The sequence shown here is derived from an EMBL/GenBank/DDBJ whole genome shotgun (WGS) entry which is preliminary data.</text>
</comment>
<proteinExistence type="predicted"/>
<dbReference type="KEGG" id="ema:C1192_22770"/>
<accession>A0A370VA89</accession>
<evidence type="ECO:0000313" key="2">
    <source>
        <dbReference type="Proteomes" id="UP000254454"/>
    </source>
</evidence>
<sequence>MKNLHHKPEKKSVSGSKSFIHQSLDVLEGNRLRKFLCQDLLSQNDSVILFAVVHQDRQN</sequence>
<name>A0A2B7MJ57_9ESCH</name>
<dbReference type="AlphaFoldDB" id="A0A2B7MJ57"/>
<reference evidence="1 2" key="1">
    <citation type="submission" date="2018-06" db="EMBL/GenBank/DDBJ databases">
        <title>Recombination Drives Gene Content and Phenotype Evolution in Wild Type E. coli Strains.</title>
        <authorList>
            <person name="Field C.M."/>
            <person name="Silander O.K."/>
            <person name="Van Nimwegen E."/>
        </authorList>
    </citation>
    <scope>NUCLEOTIDE SEQUENCE [LARGE SCALE GENOMIC DNA]</scope>
    <source>
        <strain evidence="1 2">SC344</strain>
    </source>
</reference>
<protein>
    <submittedName>
        <fullName evidence="1">Uncharacterized protein</fullName>
    </submittedName>
</protein>
<organism evidence="1 2">
    <name type="scientific">Escherichia marmotae</name>
    <dbReference type="NCBI Taxonomy" id="1499973"/>
    <lineage>
        <taxon>Bacteria</taxon>
        <taxon>Pseudomonadati</taxon>
        <taxon>Pseudomonadota</taxon>
        <taxon>Gammaproteobacteria</taxon>
        <taxon>Enterobacterales</taxon>
        <taxon>Enterobacteriaceae</taxon>
        <taxon>Escherichia</taxon>
    </lineage>
</organism>
<gene>
    <name evidence="1" type="ORF">C4A13_00155</name>
</gene>
<dbReference type="EMBL" id="QONO01000049">
    <property type="protein sequence ID" value="RDR28310.1"/>
    <property type="molecule type" value="Genomic_DNA"/>
</dbReference>